<dbReference type="AlphaFoldDB" id="A0A2R8C5D2"/>
<name>A0A2R8C5D2_9RHOB</name>
<sequence length="192" mass="21653">MGEINKQLKAGQAVDRSLAYEPTEQEQMLDVINQMEQGILVWSPDGVCVLHNERIFEVLELGPRDLQVGMTRETFLSITVAQGVITAERKAEVLELFETGQPFHFDRDMPSGKVISSFARPLRHDGYVVTFTDVTQFRRDAADLAVAKQQAEIAESKAKSMLAKEQAWRAEAKLLADLDEWLQSCKTLSERL</sequence>
<dbReference type="Pfam" id="PF12860">
    <property type="entry name" value="PAS_7"/>
    <property type="match status" value="1"/>
</dbReference>
<organism evidence="1 2">
    <name type="scientific">Falsiruegeria mediterranea M17</name>
    <dbReference type="NCBI Taxonomy" id="1200281"/>
    <lineage>
        <taxon>Bacteria</taxon>
        <taxon>Pseudomonadati</taxon>
        <taxon>Pseudomonadota</taxon>
        <taxon>Alphaproteobacteria</taxon>
        <taxon>Rhodobacterales</taxon>
        <taxon>Roseobacteraceae</taxon>
        <taxon>Falsiruegeria</taxon>
    </lineage>
</organism>
<dbReference type="RefSeq" id="WP_235824021.1">
    <property type="nucleotide sequence ID" value="NZ_ONZG01000002.1"/>
</dbReference>
<accession>A0A2R8C5D2</accession>
<dbReference type="InterPro" id="IPR035965">
    <property type="entry name" value="PAS-like_dom_sf"/>
</dbReference>
<keyword evidence="2" id="KW-1185">Reference proteome</keyword>
<dbReference type="Gene3D" id="3.30.450.20">
    <property type="entry name" value="PAS domain"/>
    <property type="match status" value="1"/>
</dbReference>
<dbReference type="Proteomes" id="UP000244898">
    <property type="component" value="Unassembled WGS sequence"/>
</dbReference>
<gene>
    <name evidence="1" type="ORF">TRM7615_01056</name>
</gene>
<evidence type="ECO:0000313" key="1">
    <source>
        <dbReference type="EMBL" id="SPJ27566.1"/>
    </source>
</evidence>
<proteinExistence type="predicted"/>
<evidence type="ECO:0000313" key="2">
    <source>
        <dbReference type="Proteomes" id="UP000244898"/>
    </source>
</evidence>
<dbReference type="EMBL" id="ONZG01000002">
    <property type="protein sequence ID" value="SPJ27566.1"/>
    <property type="molecule type" value="Genomic_DNA"/>
</dbReference>
<dbReference type="SUPFAM" id="SSF55785">
    <property type="entry name" value="PYP-like sensor domain (PAS domain)"/>
    <property type="match status" value="1"/>
</dbReference>
<reference evidence="2" key="1">
    <citation type="submission" date="2018-03" db="EMBL/GenBank/DDBJ databases">
        <authorList>
            <person name="Rodrigo-Torres L."/>
            <person name="Arahal R. D."/>
            <person name="Lucena T."/>
        </authorList>
    </citation>
    <scope>NUCLEOTIDE SEQUENCE [LARGE SCALE GENOMIC DNA]</scope>
    <source>
        <strain evidence="2">CECT 7615</strain>
    </source>
</reference>
<protein>
    <recommendedName>
        <fullName evidence="3">PAS domain-containing protein</fullName>
    </recommendedName>
</protein>
<evidence type="ECO:0008006" key="3">
    <source>
        <dbReference type="Google" id="ProtNLM"/>
    </source>
</evidence>